<sequence>MSTTGIDERTLFIASNVASLDDFLKTALSEQKHVYCNFASTEFHYMLRRALMARGILSISFQDARTFYPPFTTN</sequence>
<organism evidence="1 2">
    <name type="scientific">Vibrio tapetis subsp. tapetis</name>
    <dbReference type="NCBI Taxonomy" id="1671868"/>
    <lineage>
        <taxon>Bacteria</taxon>
        <taxon>Pseudomonadati</taxon>
        <taxon>Pseudomonadota</taxon>
        <taxon>Gammaproteobacteria</taxon>
        <taxon>Vibrionales</taxon>
        <taxon>Vibrionaceae</taxon>
        <taxon>Vibrio</taxon>
    </lineage>
</organism>
<name>A0A2N8ZNG7_9VIBR</name>
<dbReference type="RefSeq" id="WP_012397002.1">
    <property type="nucleotide sequence ID" value="NZ_LT960613.1"/>
</dbReference>
<dbReference type="KEGG" id="vta:P0017"/>
<geneLocation type="plasmid" evidence="2">
    <name>p</name>
</geneLocation>
<reference evidence="1 2" key="1">
    <citation type="submission" date="2017-10" db="EMBL/GenBank/DDBJ databases">
        <authorList>
            <person name="Banno H."/>
            <person name="Chua N.-H."/>
        </authorList>
    </citation>
    <scope>NUCLEOTIDE SEQUENCE [LARGE SCALE GENOMIC DNA]</scope>
    <source>
        <strain evidence="1">Vibrio tapetis CECT4600</strain>
        <plasmid evidence="2">Plasmid p</plasmid>
    </source>
</reference>
<accession>A0A2N8ZNG7</accession>
<dbReference type="AlphaFoldDB" id="A0A2N8ZNG7"/>
<dbReference type="Proteomes" id="UP000235828">
    <property type="component" value="Plasmid P"/>
</dbReference>
<gene>
    <name evidence="1" type="ORF">VTAP4600_P0017</name>
</gene>
<evidence type="ECO:0000313" key="1">
    <source>
        <dbReference type="EMBL" id="SON53461.1"/>
    </source>
</evidence>
<keyword evidence="1" id="KW-0614">Plasmid</keyword>
<keyword evidence="2" id="KW-1185">Reference proteome</keyword>
<dbReference type="EMBL" id="LT960613">
    <property type="protein sequence ID" value="SON53461.1"/>
    <property type="molecule type" value="Genomic_DNA"/>
</dbReference>
<proteinExistence type="predicted"/>
<dbReference type="OrthoDB" id="5905959at2"/>
<protein>
    <submittedName>
        <fullName evidence="1">Uncharacterized protein</fullName>
    </submittedName>
</protein>
<evidence type="ECO:0000313" key="2">
    <source>
        <dbReference type="Proteomes" id="UP000235828"/>
    </source>
</evidence>